<feature type="domain" description="S-Me-THD-like C-terminal" evidence="3">
    <location>
        <begin position="230"/>
        <end position="317"/>
    </location>
</feature>
<sequence>MHIDTGTLPAYARGCAVLGSGGGGPVTIARAAALQALRDHGPVRVVQPAGLDPDLLVMPVGIAGSSAVTSERVGGTDEPLHLRQKIEELYGVPVGALLASEIGGANGCLAVAWAARLGLPLVDADGMSRAFPRMDQTVMQLRGVSPTPAVICDGRGRTVVIDQVSGRWLERLVRAALEPFGGVVATSEYVLRGHQVATSTALGSVTNALRLGARLPAPLISGKIAEPCPILVEGLGPDLGRLVRVEAGTEFLAVMEDGAPLAAVPDVIAMLDARTGEVVDTEYVRYGLRVSIVRVPCDPVWHTPEGLRLAGPEAFGLTGLTGLTGRTAPATPSAPPEEPPPAAASAPSEDPSAAAPSVSPSVSPSMPPSVPPAVSPDAPRAAPRPGAAS</sequence>
<feature type="region of interest" description="Disordered" evidence="1">
    <location>
        <begin position="318"/>
        <end position="389"/>
    </location>
</feature>
<accession>A0ABR9KED2</accession>
<keyword evidence="5" id="KW-1185">Reference proteome</keyword>
<gene>
    <name evidence="4" type="ORF">H4W81_003172</name>
</gene>
<dbReference type="InterPro" id="IPR010318">
    <property type="entry name" value="S-Me-THD_N"/>
</dbReference>
<dbReference type="InterPro" id="IPR024071">
    <property type="entry name" value="S-Me-THD_C_sf"/>
</dbReference>
<dbReference type="Gene3D" id="3.40.1610.10">
    <property type="entry name" value="CV3147-like domain"/>
    <property type="match status" value="1"/>
</dbReference>
<evidence type="ECO:0000313" key="5">
    <source>
        <dbReference type="Proteomes" id="UP000661607"/>
    </source>
</evidence>
<dbReference type="RefSeq" id="WP_192775473.1">
    <property type="nucleotide sequence ID" value="NZ_BAAASY010000035.1"/>
</dbReference>
<evidence type="ECO:0000259" key="2">
    <source>
        <dbReference type="Pfam" id="PF06032"/>
    </source>
</evidence>
<dbReference type="InterPro" id="IPR027479">
    <property type="entry name" value="S-Me-THD_N_sf"/>
</dbReference>
<proteinExistence type="predicted"/>
<dbReference type="Proteomes" id="UP000661607">
    <property type="component" value="Unassembled WGS sequence"/>
</dbReference>
<reference evidence="4 5" key="1">
    <citation type="submission" date="2020-10" db="EMBL/GenBank/DDBJ databases">
        <title>Sequencing the genomes of 1000 actinobacteria strains.</title>
        <authorList>
            <person name="Klenk H.-P."/>
        </authorList>
    </citation>
    <scope>NUCLEOTIDE SEQUENCE [LARGE SCALE GENOMIC DNA]</scope>
    <source>
        <strain evidence="4 5">DSM 43748</strain>
    </source>
</reference>
<dbReference type="SUPFAM" id="SSF160991">
    <property type="entry name" value="CV3147-like"/>
    <property type="match status" value="1"/>
</dbReference>
<feature type="compositionally biased region" description="Pro residues" evidence="1">
    <location>
        <begin position="332"/>
        <end position="342"/>
    </location>
</feature>
<dbReference type="EMBL" id="JADBEF010000001">
    <property type="protein sequence ID" value="MBE1560393.1"/>
    <property type="molecule type" value="Genomic_DNA"/>
</dbReference>
<dbReference type="Pfam" id="PF06032">
    <property type="entry name" value="S-Me-THD_N"/>
    <property type="match status" value="1"/>
</dbReference>
<protein>
    <submittedName>
        <fullName evidence="4">DUF917 family protein</fullName>
    </submittedName>
</protein>
<evidence type="ECO:0000259" key="3">
    <source>
        <dbReference type="Pfam" id="PF20906"/>
    </source>
</evidence>
<feature type="domain" description="S-Me-THD N-terminal" evidence="2">
    <location>
        <begin position="10"/>
        <end position="162"/>
    </location>
</feature>
<feature type="compositionally biased region" description="Pro residues" evidence="1">
    <location>
        <begin position="365"/>
        <end position="374"/>
    </location>
</feature>
<dbReference type="InterPro" id="IPR048350">
    <property type="entry name" value="S-Me-THD-like_C"/>
</dbReference>
<feature type="compositionally biased region" description="Low complexity" evidence="1">
    <location>
        <begin position="343"/>
        <end position="364"/>
    </location>
</feature>
<organism evidence="4 5">
    <name type="scientific">Nonomuraea africana</name>
    <dbReference type="NCBI Taxonomy" id="46171"/>
    <lineage>
        <taxon>Bacteria</taxon>
        <taxon>Bacillati</taxon>
        <taxon>Actinomycetota</taxon>
        <taxon>Actinomycetes</taxon>
        <taxon>Streptosporangiales</taxon>
        <taxon>Streptosporangiaceae</taxon>
        <taxon>Nonomuraea</taxon>
    </lineage>
</organism>
<name>A0ABR9KED2_9ACTN</name>
<dbReference type="Gene3D" id="2.40.390.10">
    <property type="entry name" value="CV3147-like"/>
    <property type="match status" value="1"/>
</dbReference>
<comment type="caution">
    <text evidence="4">The sequence shown here is derived from an EMBL/GenBank/DDBJ whole genome shotgun (WGS) entry which is preliminary data.</text>
</comment>
<evidence type="ECO:0000256" key="1">
    <source>
        <dbReference type="SAM" id="MobiDB-lite"/>
    </source>
</evidence>
<evidence type="ECO:0000313" key="4">
    <source>
        <dbReference type="EMBL" id="MBE1560393.1"/>
    </source>
</evidence>
<feature type="compositionally biased region" description="Low complexity" evidence="1">
    <location>
        <begin position="375"/>
        <end position="389"/>
    </location>
</feature>
<dbReference type="Pfam" id="PF20906">
    <property type="entry name" value="S-Me-THD_C"/>
    <property type="match status" value="1"/>
</dbReference>
<feature type="compositionally biased region" description="Low complexity" evidence="1">
    <location>
        <begin position="318"/>
        <end position="331"/>
    </location>
</feature>